<proteinExistence type="predicted"/>
<dbReference type="STRING" id="196109.A0A136JEU5"/>
<dbReference type="Pfam" id="PF00155">
    <property type="entry name" value="Aminotran_1_2"/>
    <property type="match status" value="1"/>
</dbReference>
<protein>
    <submittedName>
        <fullName evidence="3">Pyridoxal phosphate-dependent transferase</fullName>
    </submittedName>
</protein>
<dbReference type="GO" id="GO:0047536">
    <property type="term" value="F:2-aminoadipate transaminase activity"/>
    <property type="evidence" value="ECO:0007669"/>
    <property type="project" value="TreeGrafter"/>
</dbReference>
<reference evidence="4" key="1">
    <citation type="submission" date="2016-02" db="EMBL/GenBank/DDBJ databases">
        <title>Draft genome sequence of Microdochium bolleyi, a fungal endophyte of beachgrass.</title>
        <authorList>
            <consortium name="DOE Joint Genome Institute"/>
            <person name="David A.S."/>
            <person name="May G."/>
            <person name="Haridas S."/>
            <person name="Lim J."/>
            <person name="Wang M."/>
            <person name="Labutti K."/>
            <person name="Lipzen A."/>
            <person name="Barry K."/>
            <person name="Grigoriev I.V."/>
        </authorList>
    </citation>
    <scope>NUCLEOTIDE SEQUENCE [LARGE SCALE GENOMIC DNA]</scope>
    <source>
        <strain evidence="4">J235TASD1</strain>
    </source>
</reference>
<dbReference type="InterPro" id="IPR015421">
    <property type="entry name" value="PyrdxlP-dep_Trfase_major"/>
</dbReference>
<keyword evidence="3" id="KW-0808">Transferase</keyword>
<dbReference type="EMBL" id="KQ964246">
    <property type="protein sequence ID" value="KXJ95646.1"/>
    <property type="molecule type" value="Genomic_DNA"/>
</dbReference>
<dbReference type="PANTHER" id="PTHR42858">
    <property type="entry name" value="AMINOTRANSFERASE"/>
    <property type="match status" value="1"/>
</dbReference>
<feature type="compositionally biased region" description="Basic and acidic residues" evidence="1">
    <location>
        <begin position="178"/>
        <end position="189"/>
    </location>
</feature>
<evidence type="ECO:0000259" key="2">
    <source>
        <dbReference type="Pfam" id="PF00155"/>
    </source>
</evidence>
<dbReference type="PANTHER" id="PTHR42858:SF1">
    <property type="entry name" value="LD15494P"/>
    <property type="match status" value="1"/>
</dbReference>
<feature type="region of interest" description="Disordered" evidence="1">
    <location>
        <begin position="299"/>
        <end position="328"/>
    </location>
</feature>
<sequence>MSTTTMGSEKTPINLHRGWPSTSLLPVEPLKKAAQAALSREAIRTPSSALLYAPDPGLQELREVLAGWLGQFYGAPHSGDDGSTTKTTTKATAAAAVADQITITGGASQSLANVLASFTDPSYTRAVWMVAPAYFLACPIMADAGFGAPTGKMRAVPEDDEGIDLDFLSAGLKRMDQSSHEDDCDRHQQAENSSNSERTGHGQQPLYKDPYPYRKIYRHVIYCVPTFANPSGKTMSLRRRRRLVELAREHDALVVCDDVYDMLQWSTAIDSSEEADLNRAILPRLVDIDLSLGPSEHDRALSVSTSSSGGGTATTINATGGTSPTAAQSKHFGHAISNGSFSKLAGPGLRTGWTQSTADFALGLSQTGATRSGGAPSQFTASIVCELLRSGELQREIESVLRPAFRRRHGLIMRAVEDHLTEPFGVAVGSGRLDGGVFGGYFIWLTLPVGTDKGPFPGARAIAERCKRDEELIVGYGGMFEVQGDEDAVKLDHAIRLCFAWEEEGNLVQGVERMGRAIKRMLEEGPSSWQGVGEGEGNGRGADEQK</sequence>
<dbReference type="InParanoid" id="A0A136JEU5"/>
<feature type="region of interest" description="Disordered" evidence="1">
    <location>
        <begin position="1"/>
        <end position="20"/>
    </location>
</feature>
<keyword evidence="4" id="KW-1185">Reference proteome</keyword>
<dbReference type="InterPro" id="IPR015422">
    <property type="entry name" value="PyrdxlP-dep_Trfase_small"/>
</dbReference>
<accession>A0A136JEU5</accession>
<dbReference type="Proteomes" id="UP000070501">
    <property type="component" value="Unassembled WGS sequence"/>
</dbReference>
<feature type="region of interest" description="Disordered" evidence="1">
    <location>
        <begin position="525"/>
        <end position="546"/>
    </location>
</feature>
<dbReference type="CDD" id="cd00609">
    <property type="entry name" value="AAT_like"/>
    <property type="match status" value="1"/>
</dbReference>
<feature type="compositionally biased region" description="Low complexity" evidence="1">
    <location>
        <begin position="302"/>
        <end position="323"/>
    </location>
</feature>
<gene>
    <name evidence="3" type="ORF">Micbo1qcDRAFT_230844</name>
</gene>
<dbReference type="FunCoup" id="A0A136JEU5">
    <property type="interactions" value="61"/>
</dbReference>
<dbReference type="OrthoDB" id="7042322at2759"/>
<dbReference type="Gene3D" id="3.90.1150.10">
    <property type="entry name" value="Aspartate Aminotransferase, domain 1"/>
    <property type="match status" value="2"/>
</dbReference>
<organism evidence="3 4">
    <name type="scientific">Microdochium bolleyi</name>
    <dbReference type="NCBI Taxonomy" id="196109"/>
    <lineage>
        <taxon>Eukaryota</taxon>
        <taxon>Fungi</taxon>
        <taxon>Dikarya</taxon>
        <taxon>Ascomycota</taxon>
        <taxon>Pezizomycotina</taxon>
        <taxon>Sordariomycetes</taxon>
        <taxon>Xylariomycetidae</taxon>
        <taxon>Xylariales</taxon>
        <taxon>Microdochiaceae</taxon>
        <taxon>Microdochium</taxon>
    </lineage>
</organism>
<feature type="region of interest" description="Disordered" evidence="1">
    <location>
        <begin position="178"/>
        <end position="207"/>
    </location>
</feature>
<evidence type="ECO:0000313" key="3">
    <source>
        <dbReference type="EMBL" id="KXJ95646.1"/>
    </source>
</evidence>
<name>A0A136JEU5_9PEZI</name>
<dbReference type="Gene3D" id="3.40.640.10">
    <property type="entry name" value="Type I PLP-dependent aspartate aminotransferase-like (Major domain)"/>
    <property type="match status" value="2"/>
</dbReference>
<feature type="domain" description="Aminotransferase class I/classII large" evidence="2">
    <location>
        <begin position="28"/>
        <end position="266"/>
    </location>
</feature>
<evidence type="ECO:0000256" key="1">
    <source>
        <dbReference type="SAM" id="MobiDB-lite"/>
    </source>
</evidence>
<dbReference type="InterPro" id="IPR015424">
    <property type="entry name" value="PyrdxlP-dep_Trfase"/>
</dbReference>
<dbReference type="GO" id="GO:0030170">
    <property type="term" value="F:pyridoxal phosphate binding"/>
    <property type="evidence" value="ECO:0007669"/>
    <property type="project" value="InterPro"/>
</dbReference>
<evidence type="ECO:0000313" key="4">
    <source>
        <dbReference type="Proteomes" id="UP000070501"/>
    </source>
</evidence>
<dbReference type="AlphaFoldDB" id="A0A136JEU5"/>
<dbReference type="SUPFAM" id="SSF53383">
    <property type="entry name" value="PLP-dependent transferases"/>
    <property type="match status" value="1"/>
</dbReference>
<dbReference type="InterPro" id="IPR004839">
    <property type="entry name" value="Aminotransferase_I/II_large"/>
</dbReference>